<comment type="caution">
    <text evidence="2">The sequence shown here is derived from an EMBL/GenBank/DDBJ whole genome shotgun (WGS) entry which is preliminary data.</text>
</comment>
<dbReference type="EMBL" id="BPOP01000011">
    <property type="protein sequence ID" value="GJB91452.1"/>
    <property type="molecule type" value="Genomic_DNA"/>
</dbReference>
<reference evidence="2 4" key="1">
    <citation type="submission" date="2021-07" db="EMBL/GenBank/DDBJ databases">
        <title>Draft genome sequence of carbapenem-resistant Aeromonas spp. in Japan.</title>
        <authorList>
            <person name="Maehana S."/>
            <person name="Suzuki M."/>
            <person name="Kitasato H."/>
        </authorList>
    </citation>
    <scope>NUCLEOTIDE SEQUENCE</scope>
    <source>
        <strain evidence="2">KAM351</strain>
        <strain evidence="3 4">KAM382</strain>
    </source>
</reference>
<dbReference type="EMBL" id="BPNN01000079">
    <property type="protein sequence ID" value="GJA65197.1"/>
    <property type="molecule type" value="Genomic_DNA"/>
</dbReference>
<feature type="region of interest" description="Disordered" evidence="1">
    <location>
        <begin position="60"/>
        <end position="81"/>
    </location>
</feature>
<gene>
    <name evidence="2" type="ORF">KAM351_38080</name>
    <name evidence="3" type="ORF">KAM382_15130</name>
</gene>
<accession>A0AA37FWT9</accession>
<protein>
    <submittedName>
        <fullName evidence="2">Uncharacterized protein</fullName>
    </submittedName>
</protein>
<evidence type="ECO:0000313" key="4">
    <source>
        <dbReference type="Proteomes" id="UP000737420"/>
    </source>
</evidence>
<evidence type="ECO:0000313" key="2">
    <source>
        <dbReference type="EMBL" id="GJA65197.1"/>
    </source>
</evidence>
<organism evidence="2 5">
    <name type="scientific">Aeromonas caviae</name>
    <name type="common">Aeromonas punctata</name>
    <dbReference type="NCBI Taxonomy" id="648"/>
    <lineage>
        <taxon>Bacteria</taxon>
        <taxon>Pseudomonadati</taxon>
        <taxon>Pseudomonadota</taxon>
        <taxon>Gammaproteobacteria</taxon>
        <taxon>Aeromonadales</taxon>
        <taxon>Aeromonadaceae</taxon>
        <taxon>Aeromonas</taxon>
    </lineage>
</organism>
<dbReference type="Proteomes" id="UP000886934">
    <property type="component" value="Unassembled WGS sequence"/>
</dbReference>
<dbReference type="AlphaFoldDB" id="A0AA37FWT9"/>
<evidence type="ECO:0000313" key="3">
    <source>
        <dbReference type="EMBL" id="GJB91452.1"/>
    </source>
</evidence>
<sequence length="81" mass="8821">MHRLGLEQQIVEWQGEQGLNLGQGPVVTKGVGARGESIHTWLPVVIGGILRRAQESVRRKTRQLDSATPGRARSQVAEIVG</sequence>
<evidence type="ECO:0000256" key="1">
    <source>
        <dbReference type="SAM" id="MobiDB-lite"/>
    </source>
</evidence>
<name>A0AA37FWT9_AERCA</name>
<proteinExistence type="predicted"/>
<evidence type="ECO:0000313" key="5">
    <source>
        <dbReference type="Proteomes" id="UP000886934"/>
    </source>
</evidence>
<dbReference type="Proteomes" id="UP000737420">
    <property type="component" value="Unassembled WGS sequence"/>
</dbReference>